<proteinExistence type="predicted"/>
<dbReference type="PANTHER" id="PTHR42850:SF4">
    <property type="entry name" value="ZINC-DEPENDENT ENDOPOLYPHOSPHATASE"/>
    <property type="match status" value="1"/>
</dbReference>
<evidence type="ECO:0000313" key="3">
    <source>
        <dbReference type="Proteomes" id="UP000647587"/>
    </source>
</evidence>
<dbReference type="InterPro" id="IPR050126">
    <property type="entry name" value="Ap4A_hydrolase"/>
</dbReference>
<reference evidence="3" key="1">
    <citation type="journal article" date="2019" name="Int. J. Syst. Evol. Microbiol.">
        <title>The Global Catalogue of Microorganisms (GCM) 10K type strain sequencing project: providing services to taxonomists for standard genome sequencing and annotation.</title>
        <authorList>
            <consortium name="The Broad Institute Genomics Platform"/>
            <consortium name="The Broad Institute Genome Sequencing Center for Infectious Disease"/>
            <person name="Wu L."/>
            <person name="Ma J."/>
        </authorList>
    </citation>
    <scope>NUCLEOTIDE SEQUENCE [LARGE SCALE GENOMIC DNA]</scope>
    <source>
        <strain evidence="3">JCM 30331</strain>
    </source>
</reference>
<accession>A0ABQ2F1E1</accession>
<feature type="domain" description="Calcineurin-like phosphoesterase" evidence="1">
    <location>
        <begin position="10"/>
        <end position="205"/>
    </location>
</feature>
<evidence type="ECO:0000313" key="2">
    <source>
        <dbReference type="EMBL" id="GGK37462.1"/>
    </source>
</evidence>
<name>A0ABQ2F1E1_9DEIO</name>
<dbReference type="InterPro" id="IPR029052">
    <property type="entry name" value="Metallo-depent_PP-like"/>
</dbReference>
<dbReference type="EMBL" id="BMPP01000017">
    <property type="protein sequence ID" value="GGK37462.1"/>
    <property type="molecule type" value="Genomic_DNA"/>
</dbReference>
<comment type="caution">
    <text evidence="2">The sequence shown here is derived from an EMBL/GenBank/DDBJ whole genome shotgun (WGS) entry which is preliminary data.</text>
</comment>
<evidence type="ECO:0000259" key="1">
    <source>
        <dbReference type="Pfam" id="PF00149"/>
    </source>
</evidence>
<dbReference type="Gene3D" id="3.60.21.10">
    <property type="match status" value="1"/>
</dbReference>
<protein>
    <submittedName>
        <fullName evidence="2">Phosphoprotein phosphatase</fullName>
    </submittedName>
</protein>
<sequence length="275" mass="30486">MTGGLTGRAVVVLPDLHGRADLLRAAVHRYPEAHFLGLGDAIDRGPRSLETVQQLMDLHAEGRATLLMGNHERMMQEGLRWYRQYQATGDMADYRRGMEGFQWWMRAGGETVRREVSPLTLEAFPPLLEAYLAVLRRVVYVTDDGHIHDDLPPEPSILVSHAAPPVKHARHPNPLSAALWLRPFEGPFPLPEGVSYSLHGHTPVPVPTRLGRHLYVDLGAYETGRLAVVELNVKALPKVTVLCGPGRPELGGRYSRFGEPLAAQAEQLPSSSPRF</sequence>
<organism evidence="2 3">
    <name type="scientific">Deinococcus malanensis</name>
    <dbReference type="NCBI Taxonomy" id="1706855"/>
    <lineage>
        <taxon>Bacteria</taxon>
        <taxon>Thermotogati</taxon>
        <taxon>Deinococcota</taxon>
        <taxon>Deinococci</taxon>
        <taxon>Deinococcales</taxon>
        <taxon>Deinococcaceae</taxon>
        <taxon>Deinococcus</taxon>
    </lineage>
</organism>
<dbReference type="SUPFAM" id="SSF56300">
    <property type="entry name" value="Metallo-dependent phosphatases"/>
    <property type="match status" value="1"/>
</dbReference>
<dbReference type="RefSeq" id="WP_189010928.1">
    <property type="nucleotide sequence ID" value="NZ_BMPP01000017.1"/>
</dbReference>
<dbReference type="InterPro" id="IPR004843">
    <property type="entry name" value="Calcineurin-like_PHP"/>
</dbReference>
<dbReference type="Pfam" id="PF00149">
    <property type="entry name" value="Metallophos"/>
    <property type="match status" value="1"/>
</dbReference>
<gene>
    <name evidence="2" type="ORF">GCM10008955_34210</name>
</gene>
<dbReference type="PANTHER" id="PTHR42850">
    <property type="entry name" value="METALLOPHOSPHOESTERASE"/>
    <property type="match status" value="1"/>
</dbReference>
<keyword evidence="3" id="KW-1185">Reference proteome</keyword>
<dbReference type="Proteomes" id="UP000647587">
    <property type="component" value="Unassembled WGS sequence"/>
</dbReference>